<dbReference type="Proteomes" id="UP000681722">
    <property type="component" value="Unassembled WGS sequence"/>
</dbReference>
<sequence>MASWLNLSQIFDISITSPVPQTDKVCITALVESWNMLTNTILLHDDVNKLTVSFNNIANKSILNSLKRDDCIQIYGKLIRNGRNISKLEAISIRVLTNIDINDYYKALELTRSYMTHVDRNVGAFRDIL</sequence>
<reference evidence="2" key="1">
    <citation type="submission" date="2021-02" db="EMBL/GenBank/DDBJ databases">
        <authorList>
            <person name="Nowell W R."/>
        </authorList>
    </citation>
    <scope>NUCLEOTIDE SEQUENCE</scope>
</reference>
<keyword evidence="5" id="KW-1185">Reference proteome</keyword>
<evidence type="ECO:0000313" key="4">
    <source>
        <dbReference type="EMBL" id="CAF3757717.1"/>
    </source>
</evidence>
<evidence type="ECO:0000313" key="2">
    <source>
        <dbReference type="EMBL" id="CAF0985461.1"/>
    </source>
</evidence>
<evidence type="ECO:0000313" key="5">
    <source>
        <dbReference type="Proteomes" id="UP000663829"/>
    </source>
</evidence>
<evidence type="ECO:0000313" key="1">
    <source>
        <dbReference type="EMBL" id="CAF0820343.1"/>
    </source>
</evidence>
<protein>
    <submittedName>
        <fullName evidence="2">Uncharacterized protein</fullName>
    </submittedName>
</protein>
<dbReference type="AlphaFoldDB" id="A0A814FM57"/>
<gene>
    <name evidence="2" type="ORF">GPM918_LOCUS12975</name>
    <name evidence="1" type="ORF">OVA965_LOCUS5613</name>
    <name evidence="4" type="ORF">SRO942_LOCUS12975</name>
    <name evidence="3" type="ORF">TMI583_LOCUS5610</name>
</gene>
<dbReference type="EMBL" id="CAJOBC010002907">
    <property type="protein sequence ID" value="CAF3757717.1"/>
    <property type="molecule type" value="Genomic_DNA"/>
</dbReference>
<evidence type="ECO:0000313" key="3">
    <source>
        <dbReference type="EMBL" id="CAF3604606.1"/>
    </source>
</evidence>
<dbReference type="EMBL" id="CAJNOQ010002907">
    <property type="protein sequence ID" value="CAF0985461.1"/>
    <property type="molecule type" value="Genomic_DNA"/>
</dbReference>
<organism evidence="2 5">
    <name type="scientific">Didymodactylos carnosus</name>
    <dbReference type="NCBI Taxonomy" id="1234261"/>
    <lineage>
        <taxon>Eukaryota</taxon>
        <taxon>Metazoa</taxon>
        <taxon>Spiralia</taxon>
        <taxon>Gnathifera</taxon>
        <taxon>Rotifera</taxon>
        <taxon>Eurotatoria</taxon>
        <taxon>Bdelloidea</taxon>
        <taxon>Philodinida</taxon>
        <taxon>Philodinidae</taxon>
        <taxon>Didymodactylos</taxon>
    </lineage>
</organism>
<accession>A0A814FM57</accession>
<dbReference type="Gene3D" id="2.40.50.140">
    <property type="entry name" value="Nucleic acid-binding proteins"/>
    <property type="match status" value="1"/>
</dbReference>
<proteinExistence type="predicted"/>
<name>A0A814FM57_9BILA</name>
<comment type="caution">
    <text evidence="2">The sequence shown here is derived from an EMBL/GenBank/DDBJ whole genome shotgun (WGS) entry which is preliminary data.</text>
</comment>
<dbReference type="EMBL" id="CAJOBA010001600">
    <property type="protein sequence ID" value="CAF3604606.1"/>
    <property type="molecule type" value="Genomic_DNA"/>
</dbReference>
<dbReference type="InterPro" id="IPR012340">
    <property type="entry name" value="NA-bd_OB-fold"/>
</dbReference>
<dbReference type="EMBL" id="CAJNOK010001600">
    <property type="protein sequence ID" value="CAF0820343.1"/>
    <property type="molecule type" value="Genomic_DNA"/>
</dbReference>
<dbReference type="Proteomes" id="UP000663829">
    <property type="component" value="Unassembled WGS sequence"/>
</dbReference>
<dbReference type="Proteomes" id="UP000682733">
    <property type="component" value="Unassembled WGS sequence"/>
</dbReference>
<dbReference type="Proteomes" id="UP000677228">
    <property type="component" value="Unassembled WGS sequence"/>
</dbReference>